<feature type="transmembrane region" description="Helical" evidence="1">
    <location>
        <begin position="241"/>
        <end position="259"/>
    </location>
</feature>
<evidence type="ECO:0000256" key="1">
    <source>
        <dbReference type="SAM" id="Phobius"/>
    </source>
</evidence>
<evidence type="ECO:0000259" key="2">
    <source>
        <dbReference type="Pfam" id="PF14258"/>
    </source>
</evidence>
<keyword evidence="1" id="KW-1133">Transmembrane helix</keyword>
<dbReference type="RefSeq" id="WP_248734047.1">
    <property type="nucleotide sequence ID" value="NZ_CALBWS010000003.1"/>
</dbReference>
<comment type="caution">
    <text evidence="3">The sequence shown here is derived from an EMBL/GenBank/DDBJ whole genome shotgun (WGS) entry which is preliminary data.</text>
</comment>
<keyword evidence="4" id="KW-1185">Reference proteome</keyword>
<keyword evidence="1" id="KW-0812">Transmembrane</keyword>
<feature type="domain" description="DUF4350" evidence="2">
    <location>
        <begin position="41"/>
        <end position="211"/>
    </location>
</feature>
<dbReference type="InterPro" id="IPR025646">
    <property type="entry name" value="DUF4350"/>
</dbReference>
<dbReference type="Pfam" id="PF14258">
    <property type="entry name" value="DUF4350"/>
    <property type="match status" value="1"/>
</dbReference>
<sequence>MKNLNSARQGWIWLTVLLILFILISSFAFSQKPKSYPNYVSESPSPTGVKALYTYLKKEVNVKSWTPAPTNLPKRGEPKVLIMIEPFFIPEREEMEAYQDFMKAGNTILLFKTNPKGMFELETSPDDQQLTPDKGLKVYSQNQETYKAEISSPIRLLTNKKDTILLHDDGGTVALKRPIGNGQLLVTITPEWMTNDNLLDDDHLPLVLNLIKEGKARTVLFDEYTHGSQNASSIMTVYPKWFLLLVLQGILLTLLWLWLKGKRFGPIYIPREESVRFSDEGIQAIAAWYLRGKRYHDSLLIQADYVKLLLQERWQIPYSREWKDLSSNFEKKWTQMPSREIKSFLSELVTILKKGKISKQEYVLWSKKLESLRKEVEEG</sequence>
<dbReference type="Proteomes" id="UP000838308">
    <property type="component" value="Unassembled WGS sequence"/>
</dbReference>
<keyword evidence="1" id="KW-0472">Membrane</keyword>
<evidence type="ECO:0000313" key="3">
    <source>
        <dbReference type="EMBL" id="CAH2713705.1"/>
    </source>
</evidence>
<accession>A0ABN8KNK7</accession>
<dbReference type="EMBL" id="CALBWS010000003">
    <property type="protein sequence ID" value="CAH2713705.1"/>
    <property type="molecule type" value="Genomic_DNA"/>
</dbReference>
<organism evidence="3 4">
    <name type="scientific">Neobacillus rhizosphaerae</name>
    <dbReference type="NCBI Taxonomy" id="2880965"/>
    <lineage>
        <taxon>Bacteria</taxon>
        <taxon>Bacillati</taxon>
        <taxon>Bacillota</taxon>
        <taxon>Bacilli</taxon>
        <taxon>Bacillales</taxon>
        <taxon>Bacillaceae</taxon>
        <taxon>Neobacillus</taxon>
    </lineage>
</organism>
<evidence type="ECO:0000313" key="4">
    <source>
        <dbReference type="Proteomes" id="UP000838308"/>
    </source>
</evidence>
<reference evidence="3" key="1">
    <citation type="submission" date="2022-04" db="EMBL/GenBank/DDBJ databases">
        <authorList>
            <person name="Criscuolo A."/>
        </authorList>
    </citation>
    <scope>NUCLEOTIDE SEQUENCE</scope>
    <source>
        <strain evidence="3">CIP111895</strain>
    </source>
</reference>
<proteinExistence type="predicted"/>
<gene>
    <name evidence="3" type="ORF">BACCIP111895_00859</name>
</gene>
<name>A0ABN8KNK7_9BACI</name>
<protein>
    <recommendedName>
        <fullName evidence="2">DUF4350 domain-containing protein</fullName>
    </recommendedName>
</protein>